<dbReference type="SUPFAM" id="SSF54427">
    <property type="entry name" value="NTF2-like"/>
    <property type="match status" value="1"/>
</dbReference>
<sequence length="172" mass="19183">MTDSQPDRLALLEARLEQAERRLAAAEDQLALWQIVAGYGPAVDSGSAEVTAQMWTEEGVYDTYPVVLTGRDALRGMVIGERHQALIHSGAAHLMGLPHIVVDGDRAVVTNYSQLVLNAPDENGYRIWRTGSNRWEFTRTDEGWKVTHRWNRQLDGTDEGRDILARAVDSEA</sequence>
<dbReference type="Proteomes" id="UP000199343">
    <property type="component" value="Unassembled WGS sequence"/>
</dbReference>
<dbReference type="EMBL" id="FMIC01000002">
    <property type="protein sequence ID" value="SCL69802.1"/>
    <property type="molecule type" value="Genomic_DNA"/>
</dbReference>
<name>A0A1C6VUA6_9ACTN</name>
<proteinExistence type="predicted"/>
<dbReference type="Gene3D" id="3.10.450.50">
    <property type="match status" value="1"/>
</dbReference>
<protein>
    <submittedName>
        <fullName evidence="3">SnoaL-like domain-containing protein</fullName>
    </submittedName>
</protein>
<dbReference type="RefSeq" id="WP_091630167.1">
    <property type="nucleotide sequence ID" value="NZ_FMIC01000002.1"/>
</dbReference>
<gene>
    <name evidence="3" type="ORF">GA0070608_4138</name>
</gene>
<dbReference type="OrthoDB" id="8225471at2"/>
<organism evidence="3 4">
    <name type="scientific">Micromonospora peucetia</name>
    <dbReference type="NCBI Taxonomy" id="47871"/>
    <lineage>
        <taxon>Bacteria</taxon>
        <taxon>Bacillati</taxon>
        <taxon>Actinomycetota</taxon>
        <taxon>Actinomycetes</taxon>
        <taxon>Micromonosporales</taxon>
        <taxon>Micromonosporaceae</taxon>
        <taxon>Micromonospora</taxon>
    </lineage>
</organism>
<feature type="domain" description="SnoaL-like" evidence="2">
    <location>
        <begin position="25"/>
        <end position="149"/>
    </location>
</feature>
<dbReference type="Pfam" id="PF13577">
    <property type="entry name" value="SnoaL_4"/>
    <property type="match status" value="1"/>
</dbReference>
<dbReference type="AlphaFoldDB" id="A0A1C6VUA6"/>
<evidence type="ECO:0000313" key="4">
    <source>
        <dbReference type="Proteomes" id="UP000199343"/>
    </source>
</evidence>
<evidence type="ECO:0000256" key="1">
    <source>
        <dbReference type="SAM" id="Coils"/>
    </source>
</evidence>
<dbReference type="STRING" id="47871.GA0070608_4138"/>
<dbReference type="InterPro" id="IPR032710">
    <property type="entry name" value="NTF2-like_dom_sf"/>
</dbReference>
<feature type="coiled-coil region" evidence="1">
    <location>
        <begin position="9"/>
        <end position="36"/>
    </location>
</feature>
<keyword evidence="1" id="KW-0175">Coiled coil</keyword>
<evidence type="ECO:0000259" key="2">
    <source>
        <dbReference type="Pfam" id="PF13577"/>
    </source>
</evidence>
<accession>A0A1C6VUA6</accession>
<evidence type="ECO:0000313" key="3">
    <source>
        <dbReference type="EMBL" id="SCL69802.1"/>
    </source>
</evidence>
<reference evidence="3 4" key="1">
    <citation type="submission" date="2016-06" db="EMBL/GenBank/DDBJ databases">
        <authorList>
            <person name="Kjaerup R.B."/>
            <person name="Dalgaard T.S."/>
            <person name="Juul-Madsen H.R."/>
        </authorList>
    </citation>
    <scope>NUCLEOTIDE SEQUENCE [LARGE SCALE GENOMIC DNA]</scope>
    <source>
        <strain evidence="3 4">DSM 43363</strain>
    </source>
</reference>
<dbReference type="InterPro" id="IPR037401">
    <property type="entry name" value="SnoaL-like"/>
</dbReference>